<dbReference type="EMBL" id="JAELXS010000018">
    <property type="protein sequence ID" value="MBJ6123634.1"/>
    <property type="molecule type" value="Genomic_DNA"/>
</dbReference>
<sequence length="379" mass="40296">MALTAFATIMKPQTNEVAKAEFYITEFGGRPIVHTNYAPIANITRPSPDDTWSPSFEFGPTIEDAIAAVTGLQGHKTAFGLGTVFSGSEGITHDEITVSDFLRKATFIVQRSALGEDGRPPIDLSGATKIRISDDDGLIQTGPIEVMVGGKPPPKLIERLKGCCFNGQPPGRGKDILARLRAHKFSPANTKVASFVVDSGTTNFLSRSPVLKRLNVGAQGGTPWRARLDNALSESSGGNLVLLTHVLGSKVVVEDATGKTIYSIELAELQALAVAKRVKLVLLGCETAGQAEHADLSLGVLGRYNTRAAAERIEVALRDGRDGDSFLSTLSAKGIKIVVQPGSWSSTGVGATVFARSREQFGGWVKVLRVWFMGVGHGS</sequence>
<organism evidence="1 2">
    <name type="scientific">Sphingomonas mollis</name>
    <dbReference type="NCBI Taxonomy" id="2795726"/>
    <lineage>
        <taxon>Bacteria</taxon>
        <taxon>Pseudomonadati</taxon>
        <taxon>Pseudomonadota</taxon>
        <taxon>Alphaproteobacteria</taxon>
        <taxon>Sphingomonadales</taxon>
        <taxon>Sphingomonadaceae</taxon>
        <taxon>Sphingomonas</taxon>
    </lineage>
</organism>
<evidence type="ECO:0000313" key="2">
    <source>
        <dbReference type="Proteomes" id="UP000640426"/>
    </source>
</evidence>
<evidence type="ECO:0008006" key="3">
    <source>
        <dbReference type="Google" id="ProtNLM"/>
    </source>
</evidence>
<protein>
    <recommendedName>
        <fullName evidence="3">CHAT domain-containing protein</fullName>
    </recommendedName>
</protein>
<evidence type="ECO:0000313" key="1">
    <source>
        <dbReference type="EMBL" id="MBJ6123634.1"/>
    </source>
</evidence>
<reference evidence="2" key="1">
    <citation type="submission" date="2020-12" db="EMBL/GenBank/DDBJ databases">
        <title>Hymenobacter sp.</title>
        <authorList>
            <person name="Kim M.K."/>
        </authorList>
    </citation>
    <scope>NUCLEOTIDE SEQUENCE [LARGE SCALE GENOMIC DNA]</scope>
    <source>
        <strain evidence="2">BT553</strain>
    </source>
</reference>
<gene>
    <name evidence="1" type="ORF">JAO74_17790</name>
</gene>
<accession>A0ABS0XUC5</accession>
<dbReference type="RefSeq" id="WP_199041454.1">
    <property type="nucleotide sequence ID" value="NZ_JAELXS010000018.1"/>
</dbReference>
<comment type="caution">
    <text evidence="1">The sequence shown here is derived from an EMBL/GenBank/DDBJ whole genome shotgun (WGS) entry which is preliminary data.</text>
</comment>
<dbReference type="Proteomes" id="UP000640426">
    <property type="component" value="Unassembled WGS sequence"/>
</dbReference>
<proteinExistence type="predicted"/>
<name>A0ABS0XUC5_9SPHN</name>
<keyword evidence="2" id="KW-1185">Reference proteome</keyword>